<keyword evidence="1" id="KW-0812">Transmembrane</keyword>
<dbReference type="EMBL" id="BSBO01000079">
    <property type="protein sequence ID" value="GLG06378.1"/>
    <property type="molecule type" value="Genomic_DNA"/>
</dbReference>
<dbReference type="InterPro" id="IPR043765">
    <property type="entry name" value="DUF5711"/>
</dbReference>
<dbReference type="Proteomes" id="UP001145145">
    <property type="component" value="Unassembled WGS sequence"/>
</dbReference>
<dbReference type="AlphaFoldDB" id="A0A9W6C9I5"/>
<protein>
    <recommendedName>
        <fullName evidence="4">WD40 repeat domain-containing protein</fullName>
    </recommendedName>
</protein>
<evidence type="ECO:0008006" key="4">
    <source>
        <dbReference type="Google" id="ProtNLM"/>
    </source>
</evidence>
<dbReference type="Gene3D" id="2.130.10.10">
    <property type="entry name" value="YVTN repeat-like/Quinoprotein amine dehydrogenase"/>
    <property type="match status" value="1"/>
</dbReference>
<proteinExistence type="predicted"/>
<dbReference type="SUPFAM" id="SSF50998">
    <property type="entry name" value="Quinoprotein alcohol dehydrogenase-like"/>
    <property type="match status" value="1"/>
</dbReference>
<organism evidence="2 3">
    <name type="scientific">Sellimonas catena</name>
    <dbReference type="NCBI Taxonomy" id="2994035"/>
    <lineage>
        <taxon>Bacteria</taxon>
        <taxon>Bacillati</taxon>
        <taxon>Bacillota</taxon>
        <taxon>Clostridia</taxon>
        <taxon>Lachnospirales</taxon>
        <taxon>Lachnospiraceae</taxon>
        <taxon>Sellimonas</taxon>
    </lineage>
</organism>
<comment type="caution">
    <text evidence="2">The sequence shown here is derived from an EMBL/GenBank/DDBJ whole genome shotgun (WGS) entry which is preliminary data.</text>
</comment>
<gene>
    <name evidence="2" type="ORF">Selli1_35520</name>
</gene>
<keyword evidence="1" id="KW-0472">Membrane</keyword>
<evidence type="ECO:0000256" key="1">
    <source>
        <dbReference type="SAM" id="Phobius"/>
    </source>
</evidence>
<accession>A0A9W6C9I5</accession>
<dbReference type="RefSeq" id="WP_087168793.1">
    <property type="nucleotide sequence ID" value="NZ_BSBO01000079.1"/>
</dbReference>
<dbReference type="InterPro" id="IPR015943">
    <property type="entry name" value="WD40/YVTN_repeat-like_dom_sf"/>
</dbReference>
<dbReference type="InterPro" id="IPR011047">
    <property type="entry name" value="Quinoprotein_ADH-like_sf"/>
</dbReference>
<sequence>MKDKQQMRFHVVPRADIPDLFGEGTAVRIGRKYVEKPRVEMWTVQPSIETENPEEMHPVKKKKKPMRARTKKAIRRWVIVGVLTAAVAVSYLTITLQTYTGVEVVSQIQEAESGNSFYIRYGENILSCDTDGVALFDLDGAELWTESVQFQKPVMKVSGTSAAVAEQGGNDIAVFGENGLRGQISTTFPIEKMSVSDQGVTAVLLENGSTPMIQCYDVSGNVLIEYSVASSASGYPIDIALSPDGTTLLVSYLVVQNGQVDTRITYYDFGKTHEDGNYEIGGDTYENQLMPSVFFVSDDKSVAVGDGGFVIYEGSEPKESTKIDIKKEIRSIAYDEEYLAFVLKDTDSAGYELRLYDYNGKEIISKEFEGDYSNIKIDDGQVILFDGENASIFTEGGIHRFEGSMGADIRDIFVLKGINKYLMMSNKGTRTIRLTK</sequence>
<feature type="transmembrane region" description="Helical" evidence="1">
    <location>
        <begin position="73"/>
        <end position="94"/>
    </location>
</feature>
<evidence type="ECO:0000313" key="3">
    <source>
        <dbReference type="Proteomes" id="UP001145145"/>
    </source>
</evidence>
<evidence type="ECO:0000313" key="2">
    <source>
        <dbReference type="EMBL" id="GLG06378.1"/>
    </source>
</evidence>
<dbReference type="Pfam" id="PF18975">
    <property type="entry name" value="DUF5711"/>
    <property type="match status" value="1"/>
</dbReference>
<reference evidence="2 3" key="1">
    <citation type="journal article" date="2023" name="Int. J. Syst. Evol. Microbiol.">
        <title>Sellimonas catena sp. nov., isolated from human faeces.</title>
        <authorList>
            <person name="Hisatomi A."/>
            <person name="Ohkuma M."/>
            <person name="Sakamoto M."/>
        </authorList>
    </citation>
    <scope>NUCLEOTIDE SEQUENCE [LARGE SCALE GENOMIC DNA]</scope>
    <source>
        <strain evidence="2 3">12EGH17</strain>
    </source>
</reference>
<keyword evidence="3" id="KW-1185">Reference proteome</keyword>
<keyword evidence="1" id="KW-1133">Transmembrane helix</keyword>
<name>A0A9W6C9I5_9FIRM</name>